<reference evidence="1 2" key="1">
    <citation type="journal article" date="2010" name="Stand. Genomic Sci.">
        <title>Complete genome sequence of Streptosporangium roseum type strain (NI 9100).</title>
        <authorList>
            <person name="Nolan M."/>
            <person name="Sikorski J."/>
            <person name="Jando M."/>
            <person name="Lucas S."/>
            <person name="Lapidus A."/>
            <person name="Glavina Del Rio T."/>
            <person name="Chen F."/>
            <person name="Tice H."/>
            <person name="Pitluck S."/>
            <person name="Cheng J.F."/>
            <person name="Chertkov O."/>
            <person name="Sims D."/>
            <person name="Meincke L."/>
            <person name="Brettin T."/>
            <person name="Han C."/>
            <person name="Detter J.C."/>
            <person name="Bruce D."/>
            <person name="Goodwin L."/>
            <person name="Land M."/>
            <person name="Hauser L."/>
            <person name="Chang Y.J."/>
            <person name="Jeffries C.D."/>
            <person name="Ivanova N."/>
            <person name="Mavromatis K."/>
            <person name="Mikhailova N."/>
            <person name="Chen A."/>
            <person name="Palaniappan K."/>
            <person name="Chain P."/>
            <person name="Rohde M."/>
            <person name="Goker M."/>
            <person name="Bristow J."/>
            <person name="Eisen J.A."/>
            <person name="Markowitz V."/>
            <person name="Hugenholtz P."/>
            <person name="Kyrpides N.C."/>
            <person name="Klenk H.P."/>
        </authorList>
    </citation>
    <scope>NUCLEOTIDE SEQUENCE [LARGE SCALE GENOMIC DNA]</scope>
    <source>
        <strain evidence="2">ATCC 12428 / DSM 43021 / JCM 3005 / NI 9100</strain>
    </source>
</reference>
<dbReference type="PANTHER" id="PTHR36849">
    <property type="entry name" value="CYTOPLASMIC PROTEIN-RELATED"/>
    <property type="match status" value="1"/>
</dbReference>
<evidence type="ECO:0008006" key="3">
    <source>
        <dbReference type="Google" id="ProtNLM"/>
    </source>
</evidence>
<dbReference type="Proteomes" id="UP000002029">
    <property type="component" value="Chromosome"/>
</dbReference>
<dbReference type="EMBL" id="CP001814">
    <property type="protein sequence ID" value="ACZ88762.1"/>
    <property type="molecule type" value="Genomic_DNA"/>
</dbReference>
<dbReference type="KEGG" id="sro:Sros_6029"/>
<dbReference type="OrthoDB" id="9790745at2"/>
<organism evidence="1 2">
    <name type="scientific">Streptosporangium roseum (strain ATCC 12428 / DSM 43021 / JCM 3005 / KCTC 9067 / NCIMB 10171 / NRRL 2505 / NI 9100)</name>
    <dbReference type="NCBI Taxonomy" id="479432"/>
    <lineage>
        <taxon>Bacteria</taxon>
        <taxon>Bacillati</taxon>
        <taxon>Actinomycetota</taxon>
        <taxon>Actinomycetes</taxon>
        <taxon>Streptosporangiales</taxon>
        <taxon>Streptosporangiaceae</taxon>
        <taxon>Streptosporangium</taxon>
    </lineage>
</organism>
<dbReference type="HOGENOM" id="CLU_137928_0_0_11"/>
<accession>D2AVB1</accession>
<evidence type="ECO:0000313" key="1">
    <source>
        <dbReference type="EMBL" id="ACZ88762.1"/>
    </source>
</evidence>
<name>D2AVB1_STRRD</name>
<dbReference type="AlphaFoldDB" id="D2AVB1"/>
<dbReference type="eggNOG" id="COG3189">
    <property type="taxonomic scope" value="Bacteria"/>
</dbReference>
<dbReference type="PANTHER" id="PTHR36849:SF1">
    <property type="entry name" value="CYTOPLASMIC PROTEIN"/>
    <property type="match status" value="1"/>
</dbReference>
<dbReference type="RefSeq" id="WP_012892497.1">
    <property type="nucleotide sequence ID" value="NC_013595.1"/>
</dbReference>
<sequence>MGDIVIRRVYDAEPGEGAAFLVDGMWPRGVRKEDLKLNGWVRDVAPSPDLRRWFGHRPERFEEFRLRYRQELDRAPDALRPLLEAARRGSVTLLYAAKDTEHNNAVVLRDYLRDRLTTA</sequence>
<gene>
    <name evidence="1" type="ordered locus">Sros_6029</name>
</gene>
<dbReference type="Pfam" id="PF22752">
    <property type="entry name" value="DUF488-N3i"/>
    <property type="match status" value="1"/>
</dbReference>
<protein>
    <recommendedName>
        <fullName evidence="3">Uroporphyrin-III C-methyltransferase</fullName>
    </recommendedName>
</protein>
<keyword evidence="2" id="KW-1185">Reference proteome</keyword>
<evidence type="ECO:0000313" key="2">
    <source>
        <dbReference type="Proteomes" id="UP000002029"/>
    </source>
</evidence>
<proteinExistence type="predicted"/>
<dbReference type="InterPro" id="IPR052552">
    <property type="entry name" value="YeaO-like"/>
</dbReference>